<proteinExistence type="predicted"/>
<evidence type="ECO:0000313" key="2">
    <source>
        <dbReference type="Proteomes" id="UP000807504"/>
    </source>
</evidence>
<organism evidence="1 2">
    <name type="scientific">Argiope bruennichi</name>
    <name type="common">Wasp spider</name>
    <name type="synonym">Aranea bruennichi</name>
    <dbReference type="NCBI Taxonomy" id="94029"/>
    <lineage>
        <taxon>Eukaryota</taxon>
        <taxon>Metazoa</taxon>
        <taxon>Ecdysozoa</taxon>
        <taxon>Arthropoda</taxon>
        <taxon>Chelicerata</taxon>
        <taxon>Arachnida</taxon>
        <taxon>Araneae</taxon>
        <taxon>Araneomorphae</taxon>
        <taxon>Entelegynae</taxon>
        <taxon>Araneoidea</taxon>
        <taxon>Araneidae</taxon>
        <taxon>Argiope</taxon>
    </lineage>
</organism>
<reference evidence="1" key="1">
    <citation type="journal article" date="2020" name="bioRxiv">
        <title>Chromosome-level reference genome of the European wasp spider Argiope bruennichi: a resource for studies on range expansion and evolutionary adaptation.</title>
        <authorList>
            <person name="Sheffer M.M."/>
            <person name="Hoppe A."/>
            <person name="Krehenwinkel H."/>
            <person name="Uhl G."/>
            <person name="Kuss A.W."/>
            <person name="Jensen L."/>
            <person name="Jensen C."/>
            <person name="Gillespie R.G."/>
            <person name="Hoff K.J."/>
            <person name="Prost S."/>
        </authorList>
    </citation>
    <scope>NUCLEOTIDE SEQUENCE</scope>
</reference>
<dbReference type="AlphaFoldDB" id="A0A8T0EV72"/>
<accession>A0A8T0EV72</accession>
<dbReference type="EMBL" id="JABXBU010002072">
    <property type="protein sequence ID" value="KAF8778205.1"/>
    <property type="molecule type" value="Genomic_DNA"/>
</dbReference>
<comment type="caution">
    <text evidence="1">The sequence shown here is derived from an EMBL/GenBank/DDBJ whole genome shotgun (WGS) entry which is preliminary data.</text>
</comment>
<keyword evidence="2" id="KW-1185">Reference proteome</keyword>
<evidence type="ECO:0000313" key="1">
    <source>
        <dbReference type="EMBL" id="KAF8778205.1"/>
    </source>
</evidence>
<name>A0A8T0EV72_ARGBR</name>
<gene>
    <name evidence="1" type="ORF">HNY73_014947</name>
</gene>
<dbReference type="Proteomes" id="UP000807504">
    <property type="component" value="Unassembled WGS sequence"/>
</dbReference>
<reference evidence="1" key="2">
    <citation type="submission" date="2020-06" db="EMBL/GenBank/DDBJ databases">
        <authorList>
            <person name="Sheffer M."/>
        </authorList>
    </citation>
    <scope>NUCLEOTIDE SEQUENCE</scope>
</reference>
<protein>
    <submittedName>
        <fullName evidence="1">Uncharacterized protein</fullName>
    </submittedName>
</protein>
<sequence>MASEDSNTALPYCGDSRVSCSVLAVIWKSILETAIQGFRLVMTFKCLNMIDIVQHSSCEGLNVWKASRFYSSFSGQLTL</sequence>